<accession>A0AAN7WGC6</accession>
<feature type="region of interest" description="Disordered" evidence="3">
    <location>
        <begin position="661"/>
        <end position="682"/>
    </location>
</feature>
<feature type="region of interest" description="Disordered" evidence="3">
    <location>
        <begin position="739"/>
        <end position="823"/>
    </location>
</feature>
<keyword evidence="4" id="KW-1133">Transmembrane helix</keyword>
<feature type="region of interest" description="Disordered" evidence="3">
    <location>
        <begin position="528"/>
        <end position="566"/>
    </location>
</feature>
<feature type="compositionally biased region" description="Polar residues" evidence="3">
    <location>
        <begin position="591"/>
        <end position="603"/>
    </location>
</feature>
<dbReference type="Proteomes" id="UP001310594">
    <property type="component" value="Unassembled WGS sequence"/>
</dbReference>
<feature type="compositionally biased region" description="Low complexity" evidence="3">
    <location>
        <begin position="578"/>
        <end position="590"/>
    </location>
</feature>
<evidence type="ECO:0000256" key="3">
    <source>
        <dbReference type="SAM" id="MobiDB-lite"/>
    </source>
</evidence>
<organism evidence="5 6">
    <name type="scientific">Elasticomyces elasticus</name>
    <dbReference type="NCBI Taxonomy" id="574655"/>
    <lineage>
        <taxon>Eukaryota</taxon>
        <taxon>Fungi</taxon>
        <taxon>Dikarya</taxon>
        <taxon>Ascomycota</taxon>
        <taxon>Pezizomycotina</taxon>
        <taxon>Dothideomycetes</taxon>
        <taxon>Dothideomycetidae</taxon>
        <taxon>Mycosphaerellales</taxon>
        <taxon>Teratosphaeriaceae</taxon>
        <taxon>Elasticomyces</taxon>
    </lineage>
</organism>
<feature type="transmembrane region" description="Helical" evidence="4">
    <location>
        <begin position="83"/>
        <end position="101"/>
    </location>
</feature>
<sequence length="846" mass="88721">MAETQRRDSSILEATDRVPSPSISGRDRPQNVRFRSKDEIHLVERYDDHEIGKPGELLRRQSKTVLSTSGAKESPIPGKSRAMVYRFGATLLLLGAMVPLLRGSSFFGHGAVVPIQRAEAGVIPIKARPDIGPDLTRRADSDTNACFRWAQQSAIVNGTLYLYGGEATTEPGQDSDTWNNDFLTMDLTKTWQIGTPSLTGLPQPSGPPAVSLGYLWNSYESLFMYGGEYSWKPVTSPEPLSVWEYSIADQSWIEHSNPTTSSGVNADSDGEPVQRSAEGAGVSVPSLGRGFYFGGHQDGYTTPGWSQSTARIYLQSLLEFTFPGYANDQVNALGDGKTAGTGGNYRNITSAGLQENSGFTKRADGVLMYVPGFGEDGILLALAGGTNITFTQMNVIDVYDIASSTWYKQATAGPSPTIRVNPCAGMAAAPDGSSYNIYMFGGQNLTPQGNQSQFDDVWILTLPSFTWIEVDQSKQSVPPGRSGHTCNVWDGQMVVVGGYTGGDLTCDSPGVYVYDMSNVQWVQQFTALSPGSSSSSSDSASSSSSSDSTSNSDSSSGSSASASDSGAAASASAGASASASSTFNSTGANNPLNQQPAQLANGTSSGGIPGSYGYVVPQIVIDVIGGGPSGGATVTVPAQTATGGPLATGRAVTYTVTQPNGATVTETGAPGTTTNNGSGGSSKKNGPNIAAIVVGVVCGILFIVLCYVAFCAYVYRRQLKMYKRHVEMSQAQARGEKVPAIPGLLATNSPKTSSDRPTTTSAAAQAMWSASESASQAGSNSRSGYSGAPTTSSGRPPMPNLVGGYSSLRRDSDRSSTDDNIMDTHEPTFVGVLLNPRRSLKVVNRD</sequence>
<keyword evidence="4" id="KW-0472">Membrane</keyword>
<proteinExistence type="predicted"/>
<feature type="compositionally biased region" description="Low complexity" evidence="3">
    <location>
        <begin position="532"/>
        <end position="566"/>
    </location>
</feature>
<feature type="region of interest" description="Disordered" evidence="3">
    <location>
        <begin position="1"/>
        <end position="31"/>
    </location>
</feature>
<protein>
    <submittedName>
        <fullName evidence="5">Uncharacterized protein</fullName>
    </submittedName>
</protein>
<dbReference type="SUPFAM" id="SSF117281">
    <property type="entry name" value="Kelch motif"/>
    <property type="match status" value="1"/>
</dbReference>
<keyword evidence="4" id="KW-0812">Transmembrane</keyword>
<gene>
    <name evidence="5" type="ORF">LTR97_003167</name>
</gene>
<feature type="transmembrane region" description="Helical" evidence="4">
    <location>
        <begin position="689"/>
        <end position="715"/>
    </location>
</feature>
<dbReference type="PANTHER" id="PTHR46093:SF18">
    <property type="entry name" value="FIBRONECTIN TYPE-III DOMAIN-CONTAINING PROTEIN"/>
    <property type="match status" value="1"/>
</dbReference>
<evidence type="ECO:0000256" key="1">
    <source>
        <dbReference type="ARBA" id="ARBA00022441"/>
    </source>
</evidence>
<name>A0AAN7WGC6_9PEZI</name>
<feature type="compositionally biased region" description="Polar residues" evidence="3">
    <location>
        <begin position="746"/>
        <end position="794"/>
    </location>
</feature>
<feature type="compositionally biased region" description="Basic and acidic residues" evidence="3">
    <location>
        <begin position="1"/>
        <end position="16"/>
    </location>
</feature>
<comment type="caution">
    <text evidence="5">The sequence shown here is derived from an EMBL/GenBank/DDBJ whole genome shotgun (WGS) entry which is preliminary data.</text>
</comment>
<dbReference type="InterPro" id="IPR015915">
    <property type="entry name" value="Kelch-typ_b-propeller"/>
</dbReference>
<evidence type="ECO:0000256" key="4">
    <source>
        <dbReference type="SAM" id="Phobius"/>
    </source>
</evidence>
<feature type="compositionally biased region" description="Polar residues" evidence="3">
    <location>
        <begin position="254"/>
        <end position="265"/>
    </location>
</feature>
<evidence type="ECO:0000256" key="2">
    <source>
        <dbReference type="ARBA" id="ARBA00022737"/>
    </source>
</evidence>
<feature type="region of interest" description="Disordered" evidence="3">
    <location>
        <begin position="578"/>
        <end position="604"/>
    </location>
</feature>
<dbReference type="PANTHER" id="PTHR46093">
    <property type="entry name" value="ACYL-COA-BINDING DOMAIN-CONTAINING PROTEIN 5"/>
    <property type="match status" value="1"/>
</dbReference>
<dbReference type="EMBL" id="JAVRQU010000004">
    <property type="protein sequence ID" value="KAK5704154.1"/>
    <property type="molecule type" value="Genomic_DNA"/>
</dbReference>
<evidence type="ECO:0000313" key="6">
    <source>
        <dbReference type="Proteomes" id="UP001310594"/>
    </source>
</evidence>
<feature type="region of interest" description="Disordered" evidence="3">
    <location>
        <begin position="254"/>
        <end position="280"/>
    </location>
</feature>
<evidence type="ECO:0000313" key="5">
    <source>
        <dbReference type="EMBL" id="KAK5704154.1"/>
    </source>
</evidence>
<keyword evidence="1" id="KW-0880">Kelch repeat</keyword>
<dbReference type="Pfam" id="PF24681">
    <property type="entry name" value="Kelch_KLHDC2_KLHL20_DRC7"/>
    <property type="match status" value="1"/>
</dbReference>
<dbReference type="AlphaFoldDB" id="A0AAN7WGC6"/>
<keyword evidence="2" id="KW-0677">Repeat</keyword>
<dbReference type="Gene3D" id="2.120.10.80">
    <property type="entry name" value="Kelch-type beta propeller"/>
    <property type="match status" value="2"/>
</dbReference>
<feature type="compositionally biased region" description="Basic and acidic residues" evidence="3">
    <location>
        <begin position="808"/>
        <end position="823"/>
    </location>
</feature>
<reference evidence="5" key="1">
    <citation type="submission" date="2023-08" db="EMBL/GenBank/DDBJ databases">
        <title>Black Yeasts Isolated from many extreme environments.</title>
        <authorList>
            <person name="Coleine C."/>
            <person name="Stajich J.E."/>
            <person name="Selbmann L."/>
        </authorList>
    </citation>
    <scope>NUCLEOTIDE SEQUENCE</scope>
    <source>
        <strain evidence="5">CCFEE 5810</strain>
    </source>
</reference>